<dbReference type="InterPro" id="IPR001902">
    <property type="entry name" value="SLC26A/SulP_fam"/>
</dbReference>
<evidence type="ECO:0000256" key="4">
    <source>
        <dbReference type="ARBA" id="ARBA00023136"/>
    </source>
</evidence>
<dbReference type="InterPro" id="IPR002645">
    <property type="entry name" value="STAS_dom"/>
</dbReference>
<dbReference type="CDD" id="cd07042">
    <property type="entry name" value="STAS_SulP_like_sulfate_transporter"/>
    <property type="match status" value="1"/>
</dbReference>
<keyword evidence="2 5" id="KW-0812">Transmembrane</keyword>
<evidence type="ECO:0000256" key="5">
    <source>
        <dbReference type="SAM" id="Phobius"/>
    </source>
</evidence>
<dbReference type="GO" id="GO:0055085">
    <property type="term" value="P:transmembrane transport"/>
    <property type="evidence" value="ECO:0007669"/>
    <property type="project" value="InterPro"/>
</dbReference>
<dbReference type="Proteomes" id="UP001268036">
    <property type="component" value="Unassembled WGS sequence"/>
</dbReference>
<name>A0AAJ2BN94_9PSED</name>
<feature type="transmembrane region" description="Helical" evidence="5">
    <location>
        <begin position="92"/>
        <end position="125"/>
    </location>
</feature>
<proteinExistence type="predicted"/>
<dbReference type="Gene3D" id="3.30.750.24">
    <property type="entry name" value="STAS domain"/>
    <property type="match status" value="1"/>
</dbReference>
<evidence type="ECO:0000256" key="1">
    <source>
        <dbReference type="ARBA" id="ARBA00004141"/>
    </source>
</evidence>
<keyword evidence="3 5" id="KW-1133">Transmembrane helix</keyword>
<evidence type="ECO:0000256" key="3">
    <source>
        <dbReference type="ARBA" id="ARBA00022989"/>
    </source>
</evidence>
<sequence length="355" mass="38574">MPPFHLPDVTLTDLGNLSGIAVALTLVALGQSLSIAKAVAQRSGQRLDINREFIGQGLANLAGGCFSAYVSCGSLNRSMPNLEAGARTPLAAVFAALLVVALVAFGGALIATIPLAAISATLLLVARGLLDLGRWREVLQVSRTEALVAGVTFLATLTIPLDRAVLLGTLVSLVAYLYRTSHPAIRPLVPDASTPERRFTPLDELGHRAQECPQLKLVRVEGSVFFGAVQHVTDQLDGFRCTQPGQKHALFMTKSMNFIDLAGNDLWRREWRERRGLGGDLYFHRPRTPVLQLFAKTGFLKELGEGHVFSSKDQALRSIYPRLDPEVCRTCTARTFVECAARAAEQARDETRTDC</sequence>
<dbReference type="GO" id="GO:0016020">
    <property type="term" value="C:membrane"/>
    <property type="evidence" value="ECO:0007669"/>
    <property type="project" value="UniProtKB-SubCell"/>
</dbReference>
<evidence type="ECO:0000259" key="6">
    <source>
        <dbReference type="PROSITE" id="PS50801"/>
    </source>
</evidence>
<evidence type="ECO:0000313" key="7">
    <source>
        <dbReference type="EMBL" id="MDR6235577.1"/>
    </source>
</evidence>
<dbReference type="PANTHER" id="PTHR11814">
    <property type="entry name" value="SULFATE TRANSPORTER"/>
    <property type="match status" value="1"/>
</dbReference>
<dbReference type="AlphaFoldDB" id="A0AAJ2BN94"/>
<evidence type="ECO:0000313" key="8">
    <source>
        <dbReference type="Proteomes" id="UP001268036"/>
    </source>
</evidence>
<dbReference type="SUPFAM" id="SSF52091">
    <property type="entry name" value="SpoIIaa-like"/>
    <property type="match status" value="1"/>
</dbReference>
<protein>
    <submittedName>
        <fullName evidence="7">MFS superfamily sulfate permease-like transporter</fullName>
    </submittedName>
</protein>
<reference evidence="7" key="1">
    <citation type="submission" date="2023-08" db="EMBL/GenBank/DDBJ databases">
        <title>Functional and genomic diversity of the sorghum phyllosphere microbiome.</title>
        <authorList>
            <person name="Shade A."/>
        </authorList>
    </citation>
    <scope>NUCLEOTIDE SEQUENCE</scope>
    <source>
        <strain evidence="7">SORGH_AS_0201</strain>
    </source>
</reference>
<gene>
    <name evidence="7" type="ORF">QE440_003318</name>
</gene>
<accession>A0AAJ2BN94</accession>
<dbReference type="RefSeq" id="WP_309760343.1">
    <property type="nucleotide sequence ID" value="NZ_JAVJAF010000001.1"/>
</dbReference>
<dbReference type="InterPro" id="IPR036513">
    <property type="entry name" value="STAS_dom_sf"/>
</dbReference>
<comment type="subcellular location">
    <subcellularLocation>
        <location evidence="1">Membrane</location>
        <topology evidence="1">Multi-pass membrane protein</topology>
    </subcellularLocation>
</comment>
<feature type="transmembrane region" description="Helical" evidence="5">
    <location>
        <begin position="20"/>
        <end position="40"/>
    </location>
</feature>
<dbReference type="Pfam" id="PF00916">
    <property type="entry name" value="Sulfate_transp"/>
    <property type="match status" value="1"/>
</dbReference>
<organism evidence="7 8">
    <name type="scientific">Pseudomonas oryzihabitans</name>
    <dbReference type="NCBI Taxonomy" id="47885"/>
    <lineage>
        <taxon>Bacteria</taxon>
        <taxon>Pseudomonadati</taxon>
        <taxon>Pseudomonadota</taxon>
        <taxon>Gammaproteobacteria</taxon>
        <taxon>Pseudomonadales</taxon>
        <taxon>Pseudomonadaceae</taxon>
        <taxon>Pseudomonas</taxon>
    </lineage>
</organism>
<dbReference type="InterPro" id="IPR011547">
    <property type="entry name" value="SLC26A/SulP_dom"/>
</dbReference>
<comment type="caution">
    <text evidence="7">The sequence shown here is derived from an EMBL/GenBank/DDBJ whole genome shotgun (WGS) entry which is preliminary data.</text>
</comment>
<feature type="domain" description="STAS" evidence="6">
    <location>
        <begin position="205"/>
        <end position="319"/>
    </location>
</feature>
<dbReference type="EMBL" id="JAVJAF010000001">
    <property type="protein sequence ID" value="MDR6235577.1"/>
    <property type="molecule type" value="Genomic_DNA"/>
</dbReference>
<evidence type="ECO:0000256" key="2">
    <source>
        <dbReference type="ARBA" id="ARBA00022692"/>
    </source>
</evidence>
<dbReference type="PROSITE" id="PS50801">
    <property type="entry name" value="STAS"/>
    <property type="match status" value="1"/>
</dbReference>
<keyword evidence="4 5" id="KW-0472">Membrane</keyword>